<dbReference type="EMBL" id="UGTP01000004">
    <property type="protein sequence ID" value="SUC37894.1"/>
    <property type="molecule type" value="Genomic_DNA"/>
</dbReference>
<proteinExistence type="inferred from homology"/>
<protein>
    <submittedName>
        <fullName evidence="3">Uncharacterized oxidoreductase SAV2478</fullName>
        <ecNumber evidence="3">1.-.-.-</ecNumber>
    </submittedName>
</protein>
<evidence type="ECO:0000313" key="4">
    <source>
        <dbReference type="Proteomes" id="UP000254235"/>
    </source>
</evidence>
<comment type="similarity">
    <text evidence="1">Belongs to the short-chain dehydrogenases/reductases (SDR) family.</text>
</comment>
<accession>A0A379GA28</accession>
<dbReference type="PANTHER" id="PTHR44196">
    <property type="entry name" value="DEHYDROGENASE/REDUCTASE SDR FAMILY MEMBER 7B"/>
    <property type="match status" value="1"/>
</dbReference>
<dbReference type="Pfam" id="PF00106">
    <property type="entry name" value="adh_short"/>
    <property type="match status" value="1"/>
</dbReference>
<dbReference type="InterPro" id="IPR036291">
    <property type="entry name" value="NAD(P)-bd_dom_sf"/>
</dbReference>
<dbReference type="OrthoDB" id="822355at2"/>
<dbReference type="RefSeq" id="WP_115084231.1">
    <property type="nucleotide sequence ID" value="NZ_CAUUOQ010000022.1"/>
</dbReference>
<dbReference type="GO" id="GO:0016491">
    <property type="term" value="F:oxidoreductase activity"/>
    <property type="evidence" value="ECO:0007669"/>
    <property type="project" value="UniProtKB-KW"/>
</dbReference>
<dbReference type="EC" id="1.-.-.-" evidence="3"/>
<gene>
    <name evidence="3" type="ORF">NCTC13043_02392</name>
</gene>
<organism evidence="3 4">
    <name type="scientific">Prevotella pallens</name>
    <dbReference type="NCBI Taxonomy" id="60133"/>
    <lineage>
        <taxon>Bacteria</taxon>
        <taxon>Pseudomonadati</taxon>
        <taxon>Bacteroidota</taxon>
        <taxon>Bacteroidia</taxon>
        <taxon>Bacteroidales</taxon>
        <taxon>Prevotellaceae</taxon>
        <taxon>Prevotella</taxon>
    </lineage>
</organism>
<dbReference type="GeneID" id="78572003"/>
<dbReference type="SUPFAM" id="SSF51735">
    <property type="entry name" value="NAD(P)-binding Rossmann-fold domains"/>
    <property type="match status" value="1"/>
</dbReference>
<reference evidence="3 4" key="1">
    <citation type="submission" date="2018-06" db="EMBL/GenBank/DDBJ databases">
        <authorList>
            <consortium name="Pathogen Informatics"/>
            <person name="Doyle S."/>
        </authorList>
    </citation>
    <scope>NUCLEOTIDE SEQUENCE [LARGE SCALE GENOMIC DNA]</scope>
    <source>
        <strain evidence="3 4">NCTC13043</strain>
    </source>
</reference>
<keyword evidence="2 3" id="KW-0560">Oxidoreductase</keyword>
<dbReference type="AlphaFoldDB" id="A0A379GA28"/>
<name>A0A379GA28_9BACT</name>
<dbReference type="PRINTS" id="PR00081">
    <property type="entry name" value="GDHRDH"/>
</dbReference>
<sequence>MKRAIVMGASSGIGHEVAQLLIADGWTVGVAARRIDKLADLQNVAPERVVVAKIDVTDNNAETNFRQLIERIGGLNLYFHSAGIGWQNTTLDPDKEIKTMETNATAFTRMVGAAYRYFTENGGGHIACITSIAGTKGLGVAPAYSATKALQNVYIQALEQLAITKHQNICFTDIRPGFVDTPLLAGAAHFPMLMTTKYVAHRIMKAIKKHKHICVIDTRWHILTFFWQYIPNCIWRHIPLGRT</sequence>
<dbReference type="GO" id="GO:0016020">
    <property type="term" value="C:membrane"/>
    <property type="evidence" value="ECO:0007669"/>
    <property type="project" value="TreeGrafter"/>
</dbReference>
<evidence type="ECO:0000256" key="2">
    <source>
        <dbReference type="ARBA" id="ARBA00023002"/>
    </source>
</evidence>
<dbReference type="Gene3D" id="3.40.50.720">
    <property type="entry name" value="NAD(P)-binding Rossmann-like Domain"/>
    <property type="match status" value="1"/>
</dbReference>
<dbReference type="Proteomes" id="UP000254235">
    <property type="component" value="Unassembled WGS sequence"/>
</dbReference>
<dbReference type="InterPro" id="IPR002347">
    <property type="entry name" value="SDR_fam"/>
</dbReference>
<evidence type="ECO:0000313" key="3">
    <source>
        <dbReference type="EMBL" id="SUC37894.1"/>
    </source>
</evidence>
<dbReference type="PANTHER" id="PTHR44196:SF3">
    <property type="entry name" value="SHORT CHAIN DEHYDROGENASE FAMILY PROTEIN"/>
    <property type="match status" value="1"/>
</dbReference>
<evidence type="ECO:0000256" key="1">
    <source>
        <dbReference type="ARBA" id="ARBA00006484"/>
    </source>
</evidence>